<dbReference type="STRING" id="522306.CAP2UW1_3523"/>
<dbReference type="HOGENOM" id="CLU_098919_2_0_4"/>
<accession>C7RJU0</accession>
<reference evidence="2" key="2">
    <citation type="submission" date="2009-09" db="EMBL/GenBank/DDBJ databases">
        <title>Complete sequence of chromosome of Candidatus Accumulibacter phosphatis clade IIA str. UW-1.</title>
        <authorList>
            <consortium name="US DOE Joint Genome Institute"/>
            <person name="Martin H.G."/>
            <person name="Ivanova N."/>
            <person name="Kunin V."/>
            <person name="Warnecke F."/>
            <person name="Barry K."/>
            <person name="He S."/>
            <person name="Salamov A."/>
            <person name="Szeto E."/>
            <person name="Dalin E."/>
            <person name="Pangilinan J.L."/>
            <person name="Lapidus A."/>
            <person name="Lowry S."/>
            <person name="Kyrpides N.C."/>
            <person name="McMahon K.D."/>
            <person name="Hugenholtz P."/>
        </authorList>
    </citation>
    <scope>NUCLEOTIDE SEQUENCE [LARGE SCALE GENOMIC DNA]</scope>
    <source>
        <strain evidence="2">UW-1</strain>
    </source>
</reference>
<name>C7RJU0_ACCRE</name>
<gene>
    <name evidence="2" type="ordered locus">CAP2UW1_3523</name>
</gene>
<feature type="domain" description="Excalibur calcium-binding" evidence="1">
    <location>
        <begin position="61"/>
        <end position="95"/>
    </location>
</feature>
<keyword evidence="2" id="KW-0238">DNA-binding</keyword>
<dbReference type="OrthoDB" id="72963at2"/>
<dbReference type="KEGG" id="app:CAP2UW1_3523"/>
<organism evidence="2">
    <name type="scientific">Accumulibacter regalis</name>
    <dbReference type="NCBI Taxonomy" id="522306"/>
    <lineage>
        <taxon>Bacteria</taxon>
        <taxon>Pseudomonadati</taxon>
        <taxon>Pseudomonadota</taxon>
        <taxon>Betaproteobacteria</taxon>
        <taxon>Candidatus Accumulibacter</taxon>
    </lineage>
</organism>
<evidence type="ECO:0000313" key="2">
    <source>
        <dbReference type="EMBL" id="ACV36781.1"/>
    </source>
</evidence>
<dbReference type="InterPro" id="IPR008613">
    <property type="entry name" value="Excalibur_Ca-bd_domain"/>
</dbReference>
<dbReference type="EMBL" id="CP001715">
    <property type="protein sequence ID" value="ACV36781.1"/>
    <property type="molecule type" value="Genomic_DNA"/>
</dbReference>
<evidence type="ECO:0000259" key="1">
    <source>
        <dbReference type="Pfam" id="PF05901"/>
    </source>
</evidence>
<sequence length="100" mass="10902">MKRLIILLIIAAVGWYGYGKYHDRLAAQPMGKAEAQGTRLPAQASANLESTGAAAFKCDGRTHCSQMTSCAEATYFLRNCPGTKMDGNNDGIPCERQWCK</sequence>
<dbReference type="AlphaFoldDB" id="C7RJU0"/>
<reference evidence="2" key="1">
    <citation type="submission" date="2009-08" db="EMBL/GenBank/DDBJ databases">
        <authorList>
            <consortium name="US DOE Joint Genome Institute"/>
            <person name="Lucas S."/>
            <person name="Copeland A."/>
            <person name="Lapidus A."/>
            <person name="Glavina del Rio T."/>
            <person name="Dalin E."/>
            <person name="Tice H."/>
            <person name="Bruce D."/>
            <person name="Barry K."/>
            <person name="Pitluck S."/>
            <person name="Lowry S."/>
            <person name="Larimer F."/>
            <person name="Land M."/>
            <person name="Hauser L."/>
            <person name="Kyrpides N."/>
            <person name="Ivanova N."/>
            <person name="McMahon K.D."/>
            <person name="Hugenholtz P."/>
        </authorList>
    </citation>
    <scope>NUCLEOTIDE SEQUENCE</scope>
    <source>
        <strain evidence="2">UW-1</strain>
    </source>
</reference>
<proteinExistence type="predicted"/>
<dbReference type="GO" id="GO:0003677">
    <property type="term" value="F:DNA binding"/>
    <property type="evidence" value="ECO:0007669"/>
    <property type="project" value="UniProtKB-KW"/>
</dbReference>
<dbReference type="eggNOG" id="COG1278">
    <property type="taxonomic scope" value="Bacteria"/>
</dbReference>
<dbReference type="Pfam" id="PF05901">
    <property type="entry name" value="Excalibur"/>
    <property type="match status" value="1"/>
</dbReference>
<protein>
    <submittedName>
        <fullName evidence="2">Cold-shock DNA-binding protein family</fullName>
    </submittedName>
</protein>